<keyword evidence="2" id="KW-1185">Reference proteome</keyword>
<organism evidence="1 2">
    <name type="scientific">Lunatimonas lonarensis</name>
    <dbReference type="NCBI Taxonomy" id="1232681"/>
    <lineage>
        <taxon>Bacteria</taxon>
        <taxon>Pseudomonadati</taxon>
        <taxon>Bacteroidota</taxon>
        <taxon>Cytophagia</taxon>
        <taxon>Cytophagales</taxon>
        <taxon>Cyclobacteriaceae</taxon>
    </lineage>
</organism>
<dbReference type="STRING" id="1232681.ADIS_1602"/>
<comment type="caution">
    <text evidence="1">The sequence shown here is derived from an EMBL/GenBank/DDBJ whole genome shotgun (WGS) entry which is preliminary data.</text>
</comment>
<evidence type="ECO:0000313" key="1">
    <source>
        <dbReference type="EMBL" id="EON77889.1"/>
    </source>
</evidence>
<dbReference type="AlphaFoldDB" id="R7ZV63"/>
<reference evidence="1 2" key="1">
    <citation type="submission" date="2013-02" db="EMBL/GenBank/DDBJ databases">
        <title>A novel strain isolated from Lonar lake, Maharashtra, India.</title>
        <authorList>
            <person name="Singh A."/>
        </authorList>
    </citation>
    <scope>NUCLEOTIDE SEQUENCE [LARGE SCALE GENOMIC DNA]</scope>
    <source>
        <strain evidence="1 2">AK24</strain>
    </source>
</reference>
<accession>R7ZV63</accession>
<proteinExistence type="predicted"/>
<protein>
    <submittedName>
        <fullName evidence="1">Uncharacterized protein</fullName>
    </submittedName>
</protein>
<name>R7ZV63_9BACT</name>
<dbReference type="Proteomes" id="UP000013909">
    <property type="component" value="Unassembled WGS sequence"/>
</dbReference>
<sequence length="48" mass="5087">MIEKSNHTNLEIRFVAFSSVGTSAGAGATIGDPDGVRSPVRIHYSARL</sequence>
<dbReference type="EMBL" id="AQHR01000048">
    <property type="protein sequence ID" value="EON77889.1"/>
    <property type="molecule type" value="Genomic_DNA"/>
</dbReference>
<evidence type="ECO:0000313" key="2">
    <source>
        <dbReference type="Proteomes" id="UP000013909"/>
    </source>
</evidence>
<gene>
    <name evidence="1" type="ORF">ADIS_1602</name>
</gene>